<keyword evidence="5" id="KW-1185">Reference proteome</keyword>
<dbReference type="GO" id="GO:0008360">
    <property type="term" value="P:regulation of cell shape"/>
    <property type="evidence" value="ECO:0007669"/>
    <property type="project" value="UniProtKB-KW"/>
</dbReference>
<dbReference type="STRING" id="1197717.BED41_15125"/>
<keyword evidence="2 3" id="KW-0694">RNA-binding</keyword>
<keyword evidence="1 3" id="KW-0963">Cytoplasm</keyword>
<dbReference type="PANTHER" id="PTHR34654:SF1">
    <property type="entry name" value="RNA-BINDING PROTEIN KHPA"/>
    <property type="match status" value="1"/>
</dbReference>
<evidence type="ECO:0000256" key="1">
    <source>
        <dbReference type="ARBA" id="ARBA00022490"/>
    </source>
</evidence>
<dbReference type="InterPro" id="IPR020627">
    <property type="entry name" value="KhpA"/>
</dbReference>
<dbReference type="InterPro" id="IPR009019">
    <property type="entry name" value="KH_sf_prok-type"/>
</dbReference>
<keyword evidence="3" id="KW-0143">Chaperone</keyword>
<dbReference type="OrthoDB" id="5911at2"/>
<comment type="subunit">
    <text evidence="3">Forms a complex with KhpB.</text>
</comment>
<dbReference type="PANTHER" id="PTHR34654">
    <property type="entry name" value="UPF0109 PROTEIN SCO5592"/>
    <property type="match status" value="1"/>
</dbReference>
<dbReference type="GO" id="GO:0005737">
    <property type="term" value="C:cytoplasm"/>
    <property type="evidence" value="ECO:0007669"/>
    <property type="project" value="UniProtKB-SubCell"/>
</dbReference>
<dbReference type="GO" id="GO:0009252">
    <property type="term" value="P:peptidoglycan biosynthetic process"/>
    <property type="evidence" value="ECO:0007669"/>
    <property type="project" value="UniProtKB-UniRule"/>
</dbReference>
<comment type="subcellular location">
    <subcellularLocation>
        <location evidence="3">Cytoplasm</location>
    </subcellularLocation>
</comment>
<evidence type="ECO:0000256" key="2">
    <source>
        <dbReference type="ARBA" id="ARBA00022884"/>
    </source>
</evidence>
<organism evidence="4 5">
    <name type="scientific">Cloacibacillus porcorum</name>
    <dbReference type="NCBI Taxonomy" id="1197717"/>
    <lineage>
        <taxon>Bacteria</taxon>
        <taxon>Thermotogati</taxon>
        <taxon>Synergistota</taxon>
        <taxon>Synergistia</taxon>
        <taxon>Synergistales</taxon>
        <taxon>Synergistaceae</taxon>
        <taxon>Cloacibacillus</taxon>
    </lineage>
</organism>
<reference evidence="4" key="1">
    <citation type="submission" date="2016-08" db="EMBL/GenBank/DDBJ databases">
        <title>Complete genome of Cloacibacillus porcorum.</title>
        <authorList>
            <person name="Looft T."/>
            <person name="Bayles D.O."/>
            <person name="Alt D.P."/>
        </authorList>
    </citation>
    <scope>NUCLEOTIDE SEQUENCE [LARGE SCALE GENOMIC DNA]</scope>
    <source>
        <strain evidence="4">CL-84</strain>
    </source>
</reference>
<dbReference type="EMBL" id="CP016757">
    <property type="protein sequence ID" value="ANZ46322.1"/>
    <property type="molecule type" value="Genomic_DNA"/>
</dbReference>
<evidence type="ECO:0000256" key="3">
    <source>
        <dbReference type="HAMAP-Rule" id="MF_00088"/>
    </source>
</evidence>
<name>A0A1B2I8Q0_9BACT</name>
<dbReference type="PROSITE" id="PS50084">
    <property type="entry name" value="KH_TYPE_1"/>
    <property type="match status" value="1"/>
</dbReference>
<keyword evidence="3" id="KW-0133">Cell shape</keyword>
<comment type="function">
    <text evidence="3">A probable RNA chaperone. Forms a complex with KhpB which binds to cellular RNA and controls its expression. Plays a role in peptidoglycan (PG) homeostasis and cell length regulation.</text>
</comment>
<keyword evidence="3" id="KW-0961">Cell wall biogenesis/degradation</keyword>
<dbReference type="InterPro" id="IPR015946">
    <property type="entry name" value="KH_dom-like_a/b"/>
</dbReference>
<dbReference type="Proteomes" id="UP000093044">
    <property type="component" value="Chromosome"/>
</dbReference>
<dbReference type="GO" id="GO:0071555">
    <property type="term" value="P:cell wall organization"/>
    <property type="evidence" value="ECO:0007669"/>
    <property type="project" value="UniProtKB-KW"/>
</dbReference>
<dbReference type="HAMAP" id="MF_00088">
    <property type="entry name" value="KhpA"/>
    <property type="match status" value="1"/>
</dbReference>
<sequence length="81" mass="8714">MANYVDLVDLIVRRLVTKPEEVSVAEERSEAGAILITIRVAADDIGRVIGKKGSTINAIRHVAKAASIKSGEKVDVDVKED</sequence>
<evidence type="ECO:0000313" key="4">
    <source>
        <dbReference type="EMBL" id="ANZ46322.1"/>
    </source>
</evidence>
<dbReference type="SUPFAM" id="SSF54814">
    <property type="entry name" value="Prokaryotic type KH domain (KH-domain type II)"/>
    <property type="match status" value="1"/>
</dbReference>
<dbReference type="KEGG" id="cpor:BED41_15125"/>
<dbReference type="Gene3D" id="3.30.300.20">
    <property type="match status" value="1"/>
</dbReference>
<proteinExistence type="inferred from homology"/>
<dbReference type="CDD" id="cd22533">
    <property type="entry name" value="KH-II_YlqC-like"/>
    <property type="match status" value="1"/>
</dbReference>
<dbReference type="GO" id="GO:0003723">
    <property type="term" value="F:RNA binding"/>
    <property type="evidence" value="ECO:0007669"/>
    <property type="project" value="UniProtKB-UniRule"/>
</dbReference>
<dbReference type="Pfam" id="PF13083">
    <property type="entry name" value="KH_KhpA-B"/>
    <property type="match status" value="1"/>
</dbReference>
<dbReference type="GeneID" id="83059179"/>
<gene>
    <name evidence="3" type="primary">khpA</name>
    <name evidence="4" type="ORF">BED41_15125</name>
</gene>
<dbReference type="RefSeq" id="WP_066748255.1">
    <property type="nucleotide sequence ID" value="NZ_CALCLR010000115.1"/>
</dbReference>
<accession>A0A1B2I8Q0</accession>
<dbReference type="AlphaFoldDB" id="A0A1B2I8Q0"/>
<comment type="similarity">
    <text evidence="3">Belongs to the KhpA RNA-binding protein family.</text>
</comment>
<evidence type="ECO:0000313" key="5">
    <source>
        <dbReference type="Proteomes" id="UP000093044"/>
    </source>
</evidence>
<protein>
    <recommendedName>
        <fullName evidence="3">RNA-binding protein KhpA</fullName>
    </recommendedName>
    <alternativeName>
        <fullName evidence="3">KH-domain protein A</fullName>
    </alternativeName>
</protein>